<keyword evidence="3" id="KW-0963">Cytoplasm</keyword>
<evidence type="ECO:0000256" key="3">
    <source>
        <dbReference type="HAMAP-Rule" id="MF_00580"/>
    </source>
</evidence>
<proteinExistence type="inferred from homology"/>
<sequence length="104" mass="11213">MKLRPLRDRVVIRRAEGDTRSKGGIVIPDTSQEKPLEAEMIAVGSGARDESGALIVPDVKAGDFILLGKWSGTEVKIDREDLLIMKEADITGIIEKTVAAKNAA</sequence>
<dbReference type="InterPro" id="IPR011032">
    <property type="entry name" value="GroES-like_sf"/>
</dbReference>
<dbReference type="SUPFAM" id="SSF50129">
    <property type="entry name" value="GroES-like"/>
    <property type="match status" value="1"/>
</dbReference>
<dbReference type="EMBL" id="JAVIIS010000030">
    <property type="protein sequence ID" value="MDX8441939.1"/>
    <property type="molecule type" value="Genomic_DNA"/>
</dbReference>
<comment type="subcellular location">
    <subcellularLocation>
        <location evidence="3">Cytoplasm</location>
    </subcellularLocation>
</comment>
<comment type="subunit">
    <text evidence="3">Heptamer of 7 subunits arranged in a ring. Interacts with the chaperonin GroEL.</text>
</comment>
<dbReference type="PANTHER" id="PTHR10772">
    <property type="entry name" value="10 KDA HEAT SHOCK PROTEIN"/>
    <property type="match status" value="1"/>
</dbReference>
<dbReference type="CDD" id="cd00320">
    <property type="entry name" value="cpn10"/>
    <property type="match status" value="1"/>
</dbReference>
<dbReference type="HAMAP" id="MF_00580">
    <property type="entry name" value="CH10"/>
    <property type="match status" value="1"/>
</dbReference>
<evidence type="ECO:0000256" key="4">
    <source>
        <dbReference type="RuleBase" id="RU000535"/>
    </source>
</evidence>
<evidence type="ECO:0000256" key="2">
    <source>
        <dbReference type="ARBA" id="ARBA00023186"/>
    </source>
</evidence>
<comment type="function">
    <text evidence="3 4">Together with the chaperonin GroEL, plays an essential role in assisting protein folding. The GroEL-GroES system forms a nano-cage that allows encapsulation of the non-native substrate proteins and provides a physical environment optimized to promote and accelerate protein folding. GroES binds to the apical surface of the GroEL ring, thereby capping the opening of the GroEL channel.</text>
</comment>
<dbReference type="InterPro" id="IPR018369">
    <property type="entry name" value="Chaprnonin_Cpn10_CS"/>
</dbReference>
<dbReference type="NCBIfam" id="NF001531">
    <property type="entry name" value="PRK00364.2-2"/>
    <property type="match status" value="1"/>
</dbReference>
<dbReference type="NCBIfam" id="NF001533">
    <property type="entry name" value="PRK00364.2-4"/>
    <property type="match status" value="1"/>
</dbReference>
<comment type="caution">
    <text evidence="5">The sequence shown here is derived from an EMBL/GenBank/DDBJ whole genome shotgun (WGS) entry which is preliminary data.</text>
</comment>
<dbReference type="Gene3D" id="2.30.33.40">
    <property type="entry name" value="GroES chaperonin"/>
    <property type="match status" value="1"/>
</dbReference>
<organism evidence="5 6">
    <name type="scientific">Mesorhizobium australafricanum</name>
    <dbReference type="NCBI Taxonomy" id="3072311"/>
    <lineage>
        <taxon>Bacteria</taxon>
        <taxon>Pseudomonadati</taxon>
        <taxon>Pseudomonadota</taxon>
        <taxon>Alphaproteobacteria</taxon>
        <taxon>Hyphomicrobiales</taxon>
        <taxon>Phyllobacteriaceae</taxon>
        <taxon>Mesorhizobium</taxon>
    </lineage>
</organism>
<keyword evidence="2 3" id="KW-0143">Chaperone</keyword>
<dbReference type="InterPro" id="IPR037124">
    <property type="entry name" value="Chaperonin_GroES_sf"/>
</dbReference>
<dbReference type="Proteomes" id="UP001272097">
    <property type="component" value="Unassembled WGS sequence"/>
</dbReference>
<dbReference type="PRINTS" id="PR00297">
    <property type="entry name" value="CHAPERONIN10"/>
</dbReference>
<keyword evidence="6" id="KW-1185">Reference proteome</keyword>
<dbReference type="InterPro" id="IPR020818">
    <property type="entry name" value="Chaperonin_GroES"/>
</dbReference>
<evidence type="ECO:0000256" key="1">
    <source>
        <dbReference type="ARBA" id="ARBA00006975"/>
    </source>
</evidence>
<dbReference type="NCBIfam" id="NF001529">
    <property type="entry name" value="PRK00364.1-5"/>
    <property type="match status" value="1"/>
</dbReference>
<dbReference type="Pfam" id="PF00166">
    <property type="entry name" value="Cpn10"/>
    <property type="match status" value="1"/>
</dbReference>
<evidence type="ECO:0000313" key="6">
    <source>
        <dbReference type="Proteomes" id="UP001272097"/>
    </source>
</evidence>
<reference evidence="5 6" key="1">
    <citation type="submission" date="2023-08" db="EMBL/GenBank/DDBJ databases">
        <title>Implementing the SeqCode for naming new Mesorhizobium species isolated from Vachellia karroo root nodules.</title>
        <authorList>
            <person name="Van Lill M."/>
        </authorList>
    </citation>
    <scope>NUCLEOTIDE SEQUENCE [LARGE SCALE GENOMIC DNA]</scope>
    <source>
        <strain evidence="5 6">VK3E</strain>
    </source>
</reference>
<dbReference type="RefSeq" id="WP_320215915.1">
    <property type="nucleotide sequence ID" value="NZ_JAVIIS010000030.1"/>
</dbReference>
<evidence type="ECO:0000313" key="5">
    <source>
        <dbReference type="EMBL" id="MDX8441939.1"/>
    </source>
</evidence>
<dbReference type="PANTHER" id="PTHR10772:SF58">
    <property type="entry name" value="CO-CHAPERONIN GROES"/>
    <property type="match status" value="1"/>
</dbReference>
<protein>
    <recommendedName>
        <fullName evidence="3">Co-chaperonin GroES</fullName>
    </recommendedName>
    <alternativeName>
        <fullName evidence="3">10 kDa chaperonin</fullName>
    </alternativeName>
    <alternativeName>
        <fullName evidence="3">Chaperonin-10</fullName>
        <shortName evidence="3">Cpn10</shortName>
    </alternativeName>
</protein>
<comment type="similarity">
    <text evidence="1 3 4">Belongs to the GroES chaperonin family.</text>
</comment>
<dbReference type="PROSITE" id="PS00681">
    <property type="entry name" value="CHAPERONINS_CPN10"/>
    <property type="match status" value="1"/>
</dbReference>
<dbReference type="SMART" id="SM00883">
    <property type="entry name" value="Cpn10"/>
    <property type="match status" value="1"/>
</dbReference>
<gene>
    <name evidence="3" type="primary">groES</name>
    <name evidence="3" type="synonym">groS</name>
    <name evidence="5" type="ORF">RFM51_20325</name>
</gene>
<name>A0ABU4X4E0_9HYPH</name>
<accession>A0ABU4X4E0</accession>